<feature type="DNA-binding region" description="H-T-H motif" evidence="4">
    <location>
        <begin position="29"/>
        <end position="48"/>
    </location>
</feature>
<accession>A0ABQ0E469</accession>
<dbReference type="PANTHER" id="PTHR30055">
    <property type="entry name" value="HTH-TYPE TRANSCRIPTIONAL REGULATOR RUTR"/>
    <property type="match status" value="1"/>
</dbReference>
<evidence type="ECO:0000313" key="6">
    <source>
        <dbReference type="EMBL" id="GAB1252468.1"/>
    </source>
</evidence>
<comment type="caution">
    <text evidence="6">The sequence shown here is derived from an EMBL/GenBank/DDBJ whole genome shotgun (WGS) entry which is preliminary data.</text>
</comment>
<keyword evidence="1" id="KW-0805">Transcription regulation</keyword>
<dbReference type="InterPro" id="IPR001647">
    <property type="entry name" value="HTH_TetR"/>
</dbReference>
<proteinExistence type="predicted"/>
<dbReference type="SUPFAM" id="SSF46689">
    <property type="entry name" value="Homeodomain-like"/>
    <property type="match status" value="1"/>
</dbReference>
<evidence type="ECO:0000313" key="7">
    <source>
        <dbReference type="Proteomes" id="UP001628220"/>
    </source>
</evidence>
<evidence type="ECO:0000256" key="1">
    <source>
        <dbReference type="ARBA" id="ARBA00023015"/>
    </source>
</evidence>
<reference evidence="6 7" key="1">
    <citation type="journal article" date="2025" name="Int. J. Syst. Evol. Microbiol.">
        <title>Desulfovibrio falkowii sp. nov., Porphyromonas miyakawae sp. nov., Mediterraneibacter flintii sp. nov. and Owariibacterium komagatae gen. nov., sp. nov., isolated from human faeces.</title>
        <authorList>
            <person name="Hamaguchi T."/>
            <person name="Ohara M."/>
            <person name="Hisatomi A."/>
            <person name="Sekiguchi K."/>
            <person name="Takeda J.I."/>
            <person name="Ueyama J."/>
            <person name="Ito M."/>
            <person name="Nishiwaki H."/>
            <person name="Ogi T."/>
            <person name="Hirayama M."/>
            <person name="Ohkuma M."/>
            <person name="Sakamoto M."/>
            <person name="Ohno K."/>
        </authorList>
    </citation>
    <scope>NUCLEOTIDE SEQUENCE [LARGE SCALE GENOMIC DNA]</scope>
    <source>
        <strain evidence="6 7">13CB11C</strain>
    </source>
</reference>
<evidence type="ECO:0000256" key="4">
    <source>
        <dbReference type="PROSITE-ProRule" id="PRU00335"/>
    </source>
</evidence>
<evidence type="ECO:0000256" key="3">
    <source>
        <dbReference type="ARBA" id="ARBA00023163"/>
    </source>
</evidence>
<organism evidence="6 7">
    <name type="scientific">Porphyromonas miyakawae</name>
    <dbReference type="NCBI Taxonomy" id="3137470"/>
    <lineage>
        <taxon>Bacteria</taxon>
        <taxon>Pseudomonadati</taxon>
        <taxon>Bacteroidota</taxon>
        <taxon>Bacteroidia</taxon>
        <taxon>Bacteroidales</taxon>
        <taxon>Porphyromonadaceae</taxon>
        <taxon>Porphyromonas</taxon>
    </lineage>
</organism>
<name>A0ABQ0E469_9PORP</name>
<dbReference type="PANTHER" id="PTHR30055:SF234">
    <property type="entry name" value="HTH-TYPE TRANSCRIPTIONAL REGULATOR BETI"/>
    <property type="match status" value="1"/>
</dbReference>
<dbReference type="Gene3D" id="1.10.357.10">
    <property type="entry name" value="Tetracycline Repressor, domain 2"/>
    <property type="match status" value="1"/>
</dbReference>
<protein>
    <submittedName>
        <fullName evidence="6">TetR/AcrR family transcriptional regulator</fullName>
    </submittedName>
</protein>
<dbReference type="PROSITE" id="PS50977">
    <property type="entry name" value="HTH_TETR_2"/>
    <property type="match status" value="1"/>
</dbReference>
<sequence>MQTTKEHTRRLLQDTAREAFLRKGFKAVSMREISKLSGVGLSNIYNYYPCKDDLLAIVLRPLLEAMTNMLEKHNCDKTLSLEIFTSEEYHRESMQEVMGVITRYRKEFRLLFLDARDTRFEDYWERWIDKSTTTGIDYLERMKELYPKLHTSVSPFFIHFISSWWISMMREIVLHEELSSEDIECFIGEYIHFSTGGWKQLMKVDHQRGL</sequence>
<keyword evidence="7" id="KW-1185">Reference proteome</keyword>
<dbReference type="RefSeq" id="WP_411916209.1">
    <property type="nucleotide sequence ID" value="NZ_BAAFSF010000004.1"/>
</dbReference>
<dbReference type="InterPro" id="IPR050109">
    <property type="entry name" value="HTH-type_TetR-like_transc_reg"/>
</dbReference>
<evidence type="ECO:0000256" key="2">
    <source>
        <dbReference type="ARBA" id="ARBA00023125"/>
    </source>
</evidence>
<keyword evidence="3" id="KW-0804">Transcription</keyword>
<dbReference type="Proteomes" id="UP001628220">
    <property type="component" value="Unassembled WGS sequence"/>
</dbReference>
<feature type="domain" description="HTH tetR-type" evidence="5">
    <location>
        <begin position="6"/>
        <end position="66"/>
    </location>
</feature>
<gene>
    <name evidence="6" type="ORF">Tsumi_15740</name>
</gene>
<keyword evidence="2 4" id="KW-0238">DNA-binding</keyword>
<dbReference type="InterPro" id="IPR009057">
    <property type="entry name" value="Homeodomain-like_sf"/>
</dbReference>
<evidence type="ECO:0000259" key="5">
    <source>
        <dbReference type="PROSITE" id="PS50977"/>
    </source>
</evidence>
<dbReference type="EMBL" id="BAAFSF010000004">
    <property type="protein sequence ID" value="GAB1252468.1"/>
    <property type="molecule type" value="Genomic_DNA"/>
</dbReference>
<dbReference type="Pfam" id="PF00440">
    <property type="entry name" value="TetR_N"/>
    <property type="match status" value="1"/>
</dbReference>